<dbReference type="AlphaFoldDB" id="A0A7C6E954"/>
<keyword evidence="1" id="KW-0472">Membrane</keyword>
<accession>A0A7C6E954</accession>
<keyword evidence="1" id="KW-0812">Transmembrane</keyword>
<keyword evidence="1" id="KW-1133">Transmembrane helix</keyword>
<dbReference type="Proteomes" id="UP000886400">
    <property type="component" value="Unassembled WGS sequence"/>
</dbReference>
<dbReference type="EMBL" id="DRZX01000238">
    <property type="protein sequence ID" value="HHS49168.1"/>
    <property type="molecule type" value="Genomic_DNA"/>
</dbReference>
<organism evidence="2">
    <name type="scientific">Desulfurella acetivorans</name>
    <dbReference type="NCBI Taxonomy" id="33002"/>
    <lineage>
        <taxon>Bacteria</taxon>
        <taxon>Pseudomonadati</taxon>
        <taxon>Campylobacterota</taxon>
        <taxon>Desulfurellia</taxon>
        <taxon>Desulfurellales</taxon>
        <taxon>Desulfurellaceae</taxon>
        <taxon>Desulfurella</taxon>
    </lineage>
</organism>
<protein>
    <submittedName>
        <fullName evidence="2">Uncharacterized protein</fullName>
    </submittedName>
</protein>
<name>A0A7C6E954_DESAE</name>
<evidence type="ECO:0000313" key="2">
    <source>
        <dbReference type="EMBL" id="HHS49168.1"/>
    </source>
</evidence>
<feature type="transmembrane region" description="Helical" evidence="1">
    <location>
        <begin position="32"/>
        <end position="48"/>
    </location>
</feature>
<dbReference type="InterPro" id="IPR036938">
    <property type="entry name" value="PAP2/HPO_sf"/>
</dbReference>
<gene>
    <name evidence="2" type="ORF">ENM99_04885</name>
</gene>
<reference evidence="2" key="1">
    <citation type="journal article" date="2020" name="mSystems">
        <title>Genome- and Community-Level Interaction Insights into Carbon Utilization and Element Cycling Functions of Hydrothermarchaeota in Hydrothermal Sediment.</title>
        <authorList>
            <person name="Zhou Z."/>
            <person name="Liu Y."/>
            <person name="Xu W."/>
            <person name="Pan J."/>
            <person name="Luo Z.H."/>
            <person name="Li M."/>
        </authorList>
    </citation>
    <scope>NUCLEOTIDE SEQUENCE [LARGE SCALE GENOMIC DNA]</scope>
    <source>
        <strain evidence="2">SpSt-1135</strain>
    </source>
</reference>
<evidence type="ECO:0000256" key="1">
    <source>
        <dbReference type="SAM" id="Phobius"/>
    </source>
</evidence>
<proteinExistence type="predicted"/>
<sequence length="119" mass="13128">MLIDKSVRTYVINHQNNTAKNLANDIKPFGNGYYMFPIVSILSLYGYLSDNSKLMDASLTSLESGAFAGIITLGLKSIVVRERPNSTSSNLTFKPFDINNTYASFPSGDATIACYRKSR</sequence>
<dbReference type="SUPFAM" id="SSF48317">
    <property type="entry name" value="Acid phosphatase/Vanadium-dependent haloperoxidase"/>
    <property type="match status" value="1"/>
</dbReference>
<comment type="caution">
    <text evidence="2">The sequence shown here is derived from an EMBL/GenBank/DDBJ whole genome shotgun (WGS) entry which is preliminary data.</text>
</comment>